<feature type="region of interest" description="Disordered" evidence="1">
    <location>
        <begin position="1"/>
        <end position="21"/>
    </location>
</feature>
<feature type="compositionally biased region" description="Basic residues" evidence="1">
    <location>
        <begin position="1"/>
        <end position="18"/>
    </location>
</feature>
<dbReference type="Proteomes" id="UP001209540">
    <property type="component" value="Unassembled WGS sequence"/>
</dbReference>
<organism evidence="2 3">
    <name type="scientific">Phascolomyces articulosus</name>
    <dbReference type="NCBI Taxonomy" id="60185"/>
    <lineage>
        <taxon>Eukaryota</taxon>
        <taxon>Fungi</taxon>
        <taxon>Fungi incertae sedis</taxon>
        <taxon>Mucoromycota</taxon>
        <taxon>Mucoromycotina</taxon>
        <taxon>Mucoromycetes</taxon>
        <taxon>Mucorales</taxon>
        <taxon>Lichtheimiaceae</taxon>
        <taxon>Phascolomyces</taxon>
    </lineage>
</organism>
<accession>A0AAD5P887</accession>
<evidence type="ECO:0000256" key="1">
    <source>
        <dbReference type="SAM" id="MobiDB-lite"/>
    </source>
</evidence>
<reference evidence="2" key="2">
    <citation type="submission" date="2023-02" db="EMBL/GenBank/DDBJ databases">
        <authorList>
            <consortium name="DOE Joint Genome Institute"/>
            <person name="Mondo S.J."/>
            <person name="Chang Y."/>
            <person name="Wang Y."/>
            <person name="Ahrendt S."/>
            <person name="Andreopoulos W."/>
            <person name="Barry K."/>
            <person name="Beard J."/>
            <person name="Benny G.L."/>
            <person name="Blankenship S."/>
            <person name="Bonito G."/>
            <person name="Cuomo C."/>
            <person name="Desiro A."/>
            <person name="Gervers K.A."/>
            <person name="Hundley H."/>
            <person name="Kuo A."/>
            <person name="LaButti K."/>
            <person name="Lang B.F."/>
            <person name="Lipzen A."/>
            <person name="O'Donnell K."/>
            <person name="Pangilinan J."/>
            <person name="Reynolds N."/>
            <person name="Sandor L."/>
            <person name="Smith M.W."/>
            <person name="Tsang A."/>
            <person name="Grigoriev I.V."/>
            <person name="Stajich J.E."/>
            <person name="Spatafora J.W."/>
        </authorList>
    </citation>
    <scope>NUCLEOTIDE SEQUENCE</scope>
    <source>
        <strain evidence="2">RSA 2281</strain>
    </source>
</reference>
<protein>
    <recommendedName>
        <fullName evidence="4">F-box domain-containing protein</fullName>
    </recommendedName>
</protein>
<evidence type="ECO:0000313" key="2">
    <source>
        <dbReference type="EMBL" id="KAI9247493.1"/>
    </source>
</evidence>
<comment type="caution">
    <text evidence="2">The sequence shown here is derived from an EMBL/GenBank/DDBJ whole genome shotgun (WGS) entry which is preliminary data.</text>
</comment>
<name>A0AAD5P887_9FUNG</name>
<sequence>MAKKRHSKTQRRTKRAQHHFQQNQKVLNTTTTTTNDNDTLSLTCHRHLTEEEQQQQQRKAHSISTLQQDNGSTMFDRLFLQYYPPQESQSKNNTVKQRHHQVEQYYPYASPINSSSSHLSSSMLDYARRKNRKQGKKRIDPMTCSDNIIASRIFSFMTKKKDCLIAMKVSKLWMERVPLYTTHVWKKIKLGGSKKQQVDGNALLENPLIHRCLGPHVETIILSHFYQDHQQQNLFKMLQILENRQCTQLTELRFKLCNVKDQQTFLDCLTPLLSKVTKLTFDEYIGSVFPIQSMVNLCPNLEQIDFTLIPPEKRQKLKQKEKKQHQQQQQRQKIRSLLPSTKYHDEETTKTWTSANPHKNFKSHATVFNLTNLKLGLYSMDMGKQHGSKGIPFHCSGLDLSRIISHSPQLKTVYLSRTGDNLDSVVIDAITQLSYLRELGLYYELDGKQQETDHDQQQQCIHYVKYGKSQQLQFVGNKRFQQQGALYTLLSKHAKLDLSSPLRLVSLNVADDIILNFISRMYLQEIELTDGFSMVSSDGIVQFTESIYCRCSLASLTLGRFDLRSGAILDQFSRLSTLRIVDFSDCYVEKKIIC</sequence>
<dbReference type="AlphaFoldDB" id="A0AAD5P887"/>
<evidence type="ECO:0000313" key="3">
    <source>
        <dbReference type="Proteomes" id="UP001209540"/>
    </source>
</evidence>
<proteinExistence type="predicted"/>
<feature type="region of interest" description="Disordered" evidence="1">
    <location>
        <begin position="315"/>
        <end position="340"/>
    </location>
</feature>
<feature type="compositionally biased region" description="Basic residues" evidence="1">
    <location>
        <begin position="315"/>
        <end position="325"/>
    </location>
</feature>
<dbReference type="EMBL" id="JAIXMP010000042">
    <property type="protein sequence ID" value="KAI9247493.1"/>
    <property type="molecule type" value="Genomic_DNA"/>
</dbReference>
<dbReference type="InterPro" id="IPR032675">
    <property type="entry name" value="LRR_dom_sf"/>
</dbReference>
<evidence type="ECO:0008006" key="4">
    <source>
        <dbReference type="Google" id="ProtNLM"/>
    </source>
</evidence>
<dbReference type="Gene3D" id="3.80.10.10">
    <property type="entry name" value="Ribonuclease Inhibitor"/>
    <property type="match status" value="1"/>
</dbReference>
<keyword evidence="3" id="KW-1185">Reference proteome</keyword>
<reference evidence="2" key="1">
    <citation type="journal article" date="2022" name="IScience">
        <title>Evolution of zygomycete secretomes and the origins of terrestrial fungal ecologies.</title>
        <authorList>
            <person name="Chang Y."/>
            <person name="Wang Y."/>
            <person name="Mondo S."/>
            <person name="Ahrendt S."/>
            <person name="Andreopoulos W."/>
            <person name="Barry K."/>
            <person name="Beard J."/>
            <person name="Benny G.L."/>
            <person name="Blankenship S."/>
            <person name="Bonito G."/>
            <person name="Cuomo C."/>
            <person name="Desiro A."/>
            <person name="Gervers K.A."/>
            <person name="Hundley H."/>
            <person name="Kuo A."/>
            <person name="LaButti K."/>
            <person name="Lang B.F."/>
            <person name="Lipzen A."/>
            <person name="O'Donnell K."/>
            <person name="Pangilinan J."/>
            <person name="Reynolds N."/>
            <person name="Sandor L."/>
            <person name="Smith M.E."/>
            <person name="Tsang A."/>
            <person name="Grigoriev I.V."/>
            <person name="Stajich J.E."/>
            <person name="Spatafora J.W."/>
        </authorList>
    </citation>
    <scope>NUCLEOTIDE SEQUENCE</scope>
    <source>
        <strain evidence="2">RSA 2281</strain>
    </source>
</reference>
<gene>
    <name evidence="2" type="ORF">BDA99DRAFT_591985</name>
</gene>
<dbReference type="SUPFAM" id="SSF52047">
    <property type="entry name" value="RNI-like"/>
    <property type="match status" value="1"/>
</dbReference>